<dbReference type="AlphaFoldDB" id="A0A195AXR0"/>
<sequence>MWTLYIPQVNGIVGYDCGSTHLNVTLSFLDVESNIPLTQPQIERSYILQLSKFEFIEVIQCKGSINRFIYYCGMHSHLLTVMNAQTEYILEITADQCKIKSNHNANYFHGICKFRWTIFRRNILILVALNRHHTKNNDHLLTSYQTATNLETNQIRLKSGTICPYIDITCMNIDGEKPYQWTIVNVLYEEYVNRFFEHPQIVYSL</sequence>
<name>A0A195AXR0_9HYME</name>
<dbReference type="Proteomes" id="UP000078540">
    <property type="component" value="Unassembled WGS sequence"/>
</dbReference>
<dbReference type="EMBL" id="KQ976716">
    <property type="protein sequence ID" value="KYM76825.1"/>
    <property type="molecule type" value="Genomic_DNA"/>
</dbReference>
<protein>
    <submittedName>
        <fullName evidence="1">Uncharacterized protein</fullName>
    </submittedName>
</protein>
<gene>
    <name evidence="1" type="ORF">ALC53_12714</name>
</gene>
<proteinExistence type="predicted"/>
<keyword evidence="2" id="KW-1185">Reference proteome</keyword>
<dbReference type="Pfam" id="PF24664">
    <property type="entry name" value="Monjiviricetes_fusion"/>
    <property type="match status" value="1"/>
</dbReference>
<accession>A0A195AXR0</accession>
<organism evidence="1 2">
    <name type="scientific">Atta colombica</name>
    <dbReference type="NCBI Taxonomy" id="520822"/>
    <lineage>
        <taxon>Eukaryota</taxon>
        <taxon>Metazoa</taxon>
        <taxon>Ecdysozoa</taxon>
        <taxon>Arthropoda</taxon>
        <taxon>Hexapoda</taxon>
        <taxon>Insecta</taxon>
        <taxon>Pterygota</taxon>
        <taxon>Neoptera</taxon>
        <taxon>Endopterygota</taxon>
        <taxon>Hymenoptera</taxon>
        <taxon>Apocrita</taxon>
        <taxon>Aculeata</taxon>
        <taxon>Formicoidea</taxon>
        <taxon>Formicidae</taxon>
        <taxon>Myrmicinae</taxon>
        <taxon>Atta</taxon>
    </lineage>
</organism>
<evidence type="ECO:0000313" key="1">
    <source>
        <dbReference type="EMBL" id="KYM76825.1"/>
    </source>
</evidence>
<reference evidence="1 2" key="1">
    <citation type="submission" date="2015-09" db="EMBL/GenBank/DDBJ databases">
        <title>Atta colombica WGS genome.</title>
        <authorList>
            <person name="Nygaard S."/>
            <person name="Hu H."/>
            <person name="Boomsma J."/>
            <person name="Zhang G."/>
        </authorList>
    </citation>
    <scope>NUCLEOTIDE SEQUENCE [LARGE SCALE GENOMIC DNA]</scope>
    <source>
        <strain evidence="1">Treedump-2</strain>
        <tissue evidence="1">Whole body</tissue>
    </source>
</reference>
<evidence type="ECO:0000313" key="2">
    <source>
        <dbReference type="Proteomes" id="UP000078540"/>
    </source>
</evidence>
<dbReference type="STRING" id="520822.A0A195AXR0"/>